<gene>
    <name evidence="8" type="ORF">N657DRAFT_579336</name>
</gene>
<reference evidence="8" key="1">
    <citation type="journal article" date="2023" name="Mol. Phylogenet. Evol.">
        <title>Genome-scale phylogeny and comparative genomics of the fungal order Sordariales.</title>
        <authorList>
            <person name="Hensen N."/>
            <person name="Bonometti L."/>
            <person name="Westerberg I."/>
            <person name="Brannstrom I.O."/>
            <person name="Guillou S."/>
            <person name="Cros-Aarteil S."/>
            <person name="Calhoun S."/>
            <person name="Haridas S."/>
            <person name="Kuo A."/>
            <person name="Mondo S."/>
            <person name="Pangilinan J."/>
            <person name="Riley R."/>
            <person name="LaButti K."/>
            <person name="Andreopoulos B."/>
            <person name="Lipzen A."/>
            <person name="Chen C."/>
            <person name="Yan M."/>
            <person name="Daum C."/>
            <person name="Ng V."/>
            <person name="Clum A."/>
            <person name="Steindorff A."/>
            <person name="Ohm R.A."/>
            <person name="Martin F."/>
            <person name="Silar P."/>
            <person name="Natvig D.O."/>
            <person name="Lalanne C."/>
            <person name="Gautier V."/>
            <person name="Ament-Velasquez S.L."/>
            <person name="Kruys A."/>
            <person name="Hutchinson M.I."/>
            <person name="Powell A.J."/>
            <person name="Barry K."/>
            <person name="Miller A.N."/>
            <person name="Grigoriev I.V."/>
            <person name="Debuchy R."/>
            <person name="Gladieux P."/>
            <person name="Hiltunen Thoren M."/>
            <person name="Johannesson H."/>
        </authorList>
    </citation>
    <scope>NUCLEOTIDE SEQUENCE</scope>
    <source>
        <strain evidence="8">CBS 731.68</strain>
    </source>
</reference>
<feature type="region of interest" description="Disordered" evidence="5">
    <location>
        <begin position="468"/>
        <end position="504"/>
    </location>
</feature>
<feature type="domain" description="G-protein coupled receptors family 2 profile 2" evidence="7">
    <location>
        <begin position="9"/>
        <end position="187"/>
    </location>
</feature>
<dbReference type="PROSITE" id="PS50261">
    <property type="entry name" value="G_PROTEIN_RECEP_F2_4"/>
    <property type="match status" value="1"/>
</dbReference>
<feature type="transmembrane region" description="Helical" evidence="6">
    <location>
        <begin position="48"/>
        <end position="66"/>
    </location>
</feature>
<dbReference type="GO" id="GO:0007166">
    <property type="term" value="P:cell surface receptor signaling pathway"/>
    <property type="evidence" value="ECO:0007669"/>
    <property type="project" value="InterPro"/>
</dbReference>
<feature type="transmembrane region" description="Helical" evidence="6">
    <location>
        <begin position="12"/>
        <end position="36"/>
    </location>
</feature>
<dbReference type="AlphaFoldDB" id="A0AAN6Z0Q7"/>
<dbReference type="PANTHER" id="PTHR23112">
    <property type="entry name" value="G PROTEIN-COUPLED RECEPTOR 157-RELATED"/>
    <property type="match status" value="1"/>
</dbReference>
<dbReference type="GO" id="GO:0007189">
    <property type="term" value="P:adenylate cyclase-activating G protein-coupled receptor signaling pathway"/>
    <property type="evidence" value="ECO:0007669"/>
    <property type="project" value="TreeGrafter"/>
</dbReference>
<protein>
    <recommendedName>
        <fullName evidence="7">G-protein coupled receptors family 2 profile 2 domain-containing protein</fullName>
    </recommendedName>
</protein>
<feature type="compositionally biased region" description="Basic and acidic residues" evidence="5">
    <location>
        <begin position="492"/>
        <end position="504"/>
    </location>
</feature>
<reference evidence="8" key="2">
    <citation type="submission" date="2023-05" db="EMBL/GenBank/DDBJ databases">
        <authorList>
            <consortium name="Lawrence Berkeley National Laboratory"/>
            <person name="Steindorff A."/>
            <person name="Hensen N."/>
            <person name="Bonometti L."/>
            <person name="Westerberg I."/>
            <person name="Brannstrom I.O."/>
            <person name="Guillou S."/>
            <person name="Cros-Aarteil S."/>
            <person name="Calhoun S."/>
            <person name="Haridas S."/>
            <person name="Kuo A."/>
            <person name="Mondo S."/>
            <person name="Pangilinan J."/>
            <person name="Riley R."/>
            <person name="Labutti K."/>
            <person name="Andreopoulos B."/>
            <person name="Lipzen A."/>
            <person name="Chen C."/>
            <person name="Yanf M."/>
            <person name="Daum C."/>
            <person name="Ng V."/>
            <person name="Clum A."/>
            <person name="Ohm R."/>
            <person name="Martin F."/>
            <person name="Silar P."/>
            <person name="Natvig D."/>
            <person name="Lalanne C."/>
            <person name="Gautier V."/>
            <person name="Ament-Velasquez S.L."/>
            <person name="Kruys A."/>
            <person name="Hutchinson M.I."/>
            <person name="Powell A.J."/>
            <person name="Barry K."/>
            <person name="Miller A.N."/>
            <person name="Grigoriev I.V."/>
            <person name="Debuchy R."/>
            <person name="Gladieux P."/>
            <person name="Thoren M.H."/>
            <person name="Johannesson H."/>
        </authorList>
    </citation>
    <scope>NUCLEOTIDE SEQUENCE</scope>
    <source>
        <strain evidence="8">CBS 731.68</strain>
    </source>
</reference>
<dbReference type="Gene3D" id="1.20.1070.10">
    <property type="entry name" value="Rhodopsin 7-helix transmembrane proteins"/>
    <property type="match status" value="1"/>
</dbReference>
<keyword evidence="3 6" id="KW-1133">Transmembrane helix</keyword>
<dbReference type="PROSITE" id="PS51257">
    <property type="entry name" value="PROKAR_LIPOPROTEIN"/>
    <property type="match status" value="1"/>
</dbReference>
<comment type="caution">
    <text evidence="8">The sequence shown here is derived from an EMBL/GenBank/DDBJ whole genome shotgun (WGS) entry which is preliminary data.</text>
</comment>
<keyword evidence="4 6" id="KW-0472">Membrane</keyword>
<evidence type="ECO:0000256" key="3">
    <source>
        <dbReference type="ARBA" id="ARBA00022989"/>
    </source>
</evidence>
<dbReference type="GO" id="GO:0004930">
    <property type="term" value="F:G protein-coupled receptor activity"/>
    <property type="evidence" value="ECO:0007669"/>
    <property type="project" value="TreeGrafter"/>
</dbReference>
<evidence type="ECO:0000256" key="4">
    <source>
        <dbReference type="ARBA" id="ARBA00023136"/>
    </source>
</evidence>
<evidence type="ECO:0000259" key="7">
    <source>
        <dbReference type="PROSITE" id="PS50261"/>
    </source>
</evidence>
<dbReference type="GeneID" id="87826147"/>
<dbReference type="GO" id="GO:0005886">
    <property type="term" value="C:plasma membrane"/>
    <property type="evidence" value="ECO:0007669"/>
    <property type="project" value="TreeGrafter"/>
</dbReference>
<dbReference type="RefSeq" id="XP_062644394.1">
    <property type="nucleotide sequence ID" value="XM_062789377.1"/>
</dbReference>
<name>A0AAN6Z0Q7_9PEZI</name>
<dbReference type="EMBL" id="MU853237">
    <property type="protein sequence ID" value="KAK4120623.1"/>
    <property type="molecule type" value="Genomic_DNA"/>
</dbReference>
<dbReference type="Pfam" id="PF05462">
    <property type="entry name" value="Dicty_CAR"/>
    <property type="match status" value="1"/>
</dbReference>
<dbReference type="PANTHER" id="PTHR23112:SF22">
    <property type="entry name" value="G-PROTEIN COUPLED RECEPTOR"/>
    <property type="match status" value="1"/>
</dbReference>
<feature type="transmembrane region" description="Helical" evidence="6">
    <location>
        <begin position="168"/>
        <end position="189"/>
    </location>
</feature>
<evidence type="ECO:0000256" key="6">
    <source>
        <dbReference type="SAM" id="Phobius"/>
    </source>
</evidence>
<feature type="compositionally biased region" description="Basic and acidic residues" evidence="5">
    <location>
        <begin position="476"/>
        <end position="485"/>
    </location>
</feature>
<dbReference type="SUPFAM" id="SSF81321">
    <property type="entry name" value="Family A G protein-coupled receptor-like"/>
    <property type="match status" value="1"/>
</dbReference>
<comment type="subcellular location">
    <subcellularLocation>
        <location evidence="1">Membrane</location>
        <topology evidence="1">Multi-pass membrane protein</topology>
    </subcellularLocation>
</comment>
<evidence type="ECO:0000313" key="9">
    <source>
        <dbReference type="Proteomes" id="UP001302602"/>
    </source>
</evidence>
<dbReference type="InterPro" id="IPR017981">
    <property type="entry name" value="GPCR_2-like_7TM"/>
</dbReference>
<evidence type="ECO:0000256" key="1">
    <source>
        <dbReference type="ARBA" id="ARBA00004141"/>
    </source>
</evidence>
<feature type="transmembrane region" description="Helical" evidence="6">
    <location>
        <begin position="350"/>
        <end position="368"/>
    </location>
</feature>
<feature type="transmembrane region" description="Helical" evidence="6">
    <location>
        <begin position="388"/>
        <end position="409"/>
    </location>
</feature>
<sequence>MKGVSPNDVQSVIAIEQACSTLSLLGCCFVLATFSLSDAFRQRAVNRLVFLATFGNLMTNVATLMTTSYTHNPDSPACQVQALLIQVFMQGDAYWALAMAINVYLTFYRKYDARQLRKMEIPYFLCCYGIPFIPGLTFIFVSNEHAGRPYGDASLWCWLKSEWEVYRIATFYGPIWVAILISGAIYVFVWGEVRRARQRLLNFSSTGNGTAVGSEPFSPDSQFSTAFNFKITEVTQTTEIIHPPAPTAKPPASAISAGPRAAHSVTISSGTEATNQIDMGPSLEDVELSSNVQGAPSITTKSSSGKRIRIMPTTQISTAPTVTATVTTNHHAANMNASSRRRNFGSEASWAYSKCAILFFSVLLITWIPSSGNRVYSLVNRGEVSRPLFFASAFVLPLQGFWNAIIYVFTSWAACKSLWGYCVAGLAGWRDWATFRAFGWRRRESVIEILDQRNGVARRSSRGNNASKVGIWVGGGRKDTGRESDGSSMENLTREGRSERLSPV</sequence>
<feature type="transmembrane region" description="Helical" evidence="6">
    <location>
        <begin position="93"/>
        <end position="109"/>
    </location>
</feature>
<keyword evidence="2 6" id="KW-0812">Transmembrane</keyword>
<keyword evidence="9" id="KW-1185">Reference proteome</keyword>
<feature type="transmembrane region" description="Helical" evidence="6">
    <location>
        <begin position="121"/>
        <end position="141"/>
    </location>
</feature>
<accession>A0AAN6Z0Q7</accession>
<dbReference type="Proteomes" id="UP001302602">
    <property type="component" value="Unassembled WGS sequence"/>
</dbReference>
<evidence type="ECO:0000313" key="8">
    <source>
        <dbReference type="EMBL" id="KAK4120623.1"/>
    </source>
</evidence>
<evidence type="ECO:0000256" key="2">
    <source>
        <dbReference type="ARBA" id="ARBA00022692"/>
    </source>
</evidence>
<proteinExistence type="predicted"/>
<organism evidence="8 9">
    <name type="scientific">Parathielavia appendiculata</name>
    <dbReference type="NCBI Taxonomy" id="2587402"/>
    <lineage>
        <taxon>Eukaryota</taxon>
        <taxon>Fungi</taxon>
        <taxon>Dikarya</taxon>
        <taxon>Ascomycota</taxon>
        <taxon>Pezizomycotina</taxon>
        <taxon>Sordariomycetes</taxon>
        <taxon>Sordariomycetidae</taxon>
        <taxon>Sordariales</taxon>
        <taxon>Chaetomiaceae</taxon>
        <taxon>Parathielavia</taxon>
    </lineage>
</organism>
<evidence type="ECO:0000256" key="5">
    <source>
        <dbReference type="SAM" id="MobiDB-lite"/>
    </source>
</evidence>